<evidence type="ECO:0000313" key="7">
    <source>
        <dbReference type="Proteomes" id="UP001162131"/>
    </source>
</evidence>
<name>A0AAU9I9Z9_9CILI</name>
<keyword evidence="3" id="KW-0808">Transferase</keyword>
<protein>
    <recommendedName>
        <fullName evidence="5">Methyltransferase type 11 domain-containing protein</fullName>
    </recommendedName>
</protein>
<dbReference type="CDD" id="cd02440">
    <property type="entry name" value="AdoMet_MTases"/>
    <property type="match status" value="1"/>
</dbReference>
<accession>A0AAU9I9Z9</accession>
<dbReference type="PANTHER" id="PTHR12176">
    <property type="entry name" value="SAM-DEPENDENT METHYLTRANSFERASE SUPERFAMILY PROTEIN"/>
    <property type="match status" value="1"/>
</dbReference>
<sequence>MENSSVFLREEYAQREFWNNRFRDYKSPFDWYVSWKELRPILNSNVPAESIANVLMVGCGNSTLSGDMGGNGYNVTNIDISDVVIDQMKDKTGQDYLLMDATKTFFKDQAFDFVLDKGTFDALACQAGSELPSALVREMGRIAKKVIMIITHGKKAARSPVFNGALEEFGEWKEEVIKCELSFQAQFINIIRSMYPGDSLSKVMKDPEKLAACIKQLAEYKKSKVTEENPLRQTFCWVYIYSKLEGQNEAQKEENEEEEIPDKEEENSEAAEAKGAN</sequence>
<dbReference type="GO" id="GO:0032259">
    <property type="term" value="P:methylation"/>
    <property type="evidence" value="ECO:0007669"/>
    <property type="project" value="UniProtKB-KW"/>
</dbReference>
<dbReference type="GO" id="GO:0008757">
    <property type="term" value="F:S-adenosylmethionine-dependent methyltransferase activity"/>
    <property type="evidence" value="ECO:0007669"/>
    <property type="project" value="InterPro"/>
</dbReference>
<comment type="similarity">
    <text evidence="1">Belongs to the methyltransferase superfamily.</text>
</comment>
<evidence type="ECO:0000256" key="4">
    <source>
        <dbReference type="SAM" id="MobiDB-lite"/>
    </source>
</evidence>
<dbReference type="Proteomes" id="UP001162131">
    <property type="component" value="Unassembled WGS sequence"/>
</dbReference>
<dbReference type="AlphaFoldDB" id="A0AAU9I9Z9"/>
<proteinExistence type="inferred from homology"/>
<keyword evidence="7" id="KW-1185">Reference proteome</keyword>
<comment type="caution">
    <text evidence="6">The sequence shown here is derived from an EMBL/GenBank/DDBJ whole genome shotgun (WGS) entry which is preliminary data.</text>
</comment>
<evidence type="ECO:0000256" key="3">
    <source>
        <dbReference type="ARBA" id="ARBA00022679"/>
    </source>
</evidence>
<evidence type="ECO:0000256" key="1">
    <source>
        <dbReference type="ARBA" id="ARBA00008361"/>
    </source>
</evidence>
<evidence type="ECO:0000256" key="2">
    <source>
        <dbReference type="ARBA" id="ARBA00022603"/>
    </source>
</evidence>
<dbReference type="InterPro" id="IPR013216">
    <property type="entry name" value="Methyltransf_11"/>
</dbReference>
<feature type="compositionally biased region" description="Acidic residues" evidence="4">
    <location>
        <begin position="254"/>
        <end position="269"/>
    </location>
</feature>
<dbReference type="Pfam" id="PF08241">
    <property type="entry name" value="Methyltransf_11"/>
    <property type="match status" value="1"/>
</dbReference>
<dbReference type="EMBL" id="CAJZBQ010000002">
    <property type="protein sequence ID" value="CAG9310251.1"/>
    <property type="molecule type" value="Genomic_DNA"/>
</dbReference>
<evidence type="ECO:0000313" key="6">
    <source>
        <dbReference type="EMBL" id="CAG9310251.1"/>
    </source>
</evidence>
<feature type="domain" description="Methyltransferase type 11" evidence="5">
    <location>
        <begin position="55"/>
        <end position="145"/>
    </location>
</feature>
<dbReference type="InterPro" id="IPR029063">
    <property type="entry name" value="SAM-dependent_MTases_sf"/>
</dbReference>
<gene>
    <name evidence="6" type="ORF">BSTOLATCC_MIC1105</name>
</gene>
<dbReference type="SUPFAM" id="SSF53335">
    <property type="entry name" value="S-adenosyl-L-methionine-dependent methyltransferases"/>
    <property type="match status" value="1"/>
</dbReference>
<dbReference type="Gene3D" id="3.40.50.150">
    <property type="entry name" value="Vaccinia Virus protein VP39"/>
    <property type="match status" value="1"/>
</dbReference>
<feature type="region of interest" description="Disordered" evidence="4">
    <location>
        <begin position="247"/>
        <end position="277"/>
    </location>
</feature>
<evidence type="ECO:0000259" key="5">
    <source>
        <dbReference type="Pfam" id="PF08241"/>
    </source>
</evidence>
<keyword evidence="2" id="KW-0489">Methyltransferase</keyword>
<organism evidence="6 7">
    <name type="scientific">Blepharisma stoltei</name>
    <dbReference type="NCBI Taxonomy" id="1481888"/>
    <lineage>
        <taxon>Eukaryota</taxon>
        <taxon>Sar</taxon>
        <taxon>Alveolata</taxon>
        <taxon>Ciliophora</taxon>
        <taxon>Postciliodesmatophora</taxon>
        <taxon>Heterotrichea</taxon>
        <taxon>Heterotrichida</taxon>
        <taxon>Blepharismidae</taxon>
        <taxon>Blepharisma</taxon>
    </lineage>
</organism>
<reference evidence="6" key="1">
    <citation type="submission" date="2021-09" db="EMBL/GenBank/DDBJ databases">
        <authorList>
            <consortium name="AG Swart"/>
            <person name="Singh M."/>
            <person name="Singh A."/>
            <person name="Seah K."/>
            <person name="Emmerich C."/>
        </authorList>
    </citation>
    <scope>NUCLEOTIDE SEQUENCE</scope>
    <source>
        <strain evidence="6">ATCC30299</strain>
    </source>
</reference>
<dbReference type="InterPro" id="IPR051419">
    <property type="entry name" value="Lys/N-term_MeTrsfase_sf"/>
</dbReference>